<name>A0A928X376_LEPEC</name>
<keyword evidence="1" id="KW-0472">Membrane</keyword>
<keyword evidence="1" id="KW-0812">Transmembrane</keyword>
<feature type="transmembrane region" description="Helical" evidence="1">
    <location>
        <begin position="77"/>
        <end position="97"/>
    </location>
</feature>
<feature type="transmembrane region" description="Helical" evidence="1">
    <location>
        <begin position="117"/>
        <end position="138"/>
    </location>
</feature>
<feature type="transmembrane region" description="Helical" evidence="1">
    <location>
        <begin position="20"/>
        <end position="42"/>
    </location>
</feature>
<proteinExistence type="predicted"/>
<feature type="transmembrane region" description="Helical" evidence="1">
    <location>
        <begin position="262"/>
        <end position="283"/>
    </location>
</feature>
<feature type="transmembrane region" description="Helical" evidence="1">
    <location>
        <begin position="150"/>
        <end position="182"/>
    </location>
</feature>
<evidence type="ECO:0000313" key="2">
    <source>
        <dbReference type="EMBL" id="MBE9066936.1"/>
    </source>
</evidence>
<feature type="transmembrane region" description="Helical" evidence="1">
    <location>
        <begin position="290"/>
        <end position="314"/>
    </location>
</feature>
<dbReference type="AlphaFoldDB" id="A0A928X376"/>
<feature type="transmembrane region" description="Helical" evidence="1">
    <location>
        <begin position="360"/>
        <end position="381"/>
    </location>
</feature>
<dbReference type="EMBL" id="JADEXP010000066">
    <property type="protein sequence ID" value="MBE9066936.1"/>
    <property type="molecule type" value="Genomic_DNA"/>
</dbReference>
<dbReference type="RefSeq" id="WP_193992912.1">
    <property type="nucleotide sequence ID" value="NZ_JADEXP010000066.1"/>
</dbReference>
<evidence type="ECO:0000256" key="1">
    <source>
        <dbReference type="SAM" id="Phobius"/>
    </source>
</evidence>
<accession>A0A928X376</accession>
<gene>
    <name evidence="2" type="ORF">IQ260_09740</name>
</gene>
<reference evidence="2" key="1">
    <citation type="submission" date="2020-10" db="EMBL/GenBank/DDBJ databases">
        <authorList>
            <person name="Castelo-Branco R."/>
            <person name="Eusebio N."/>
            <person name="Adriana R."/>
            <person name="Vieira A."/>
            <person name="Brugerolle De Fraissinette N."/>
            <person name="Rezende De Castro R."/>
            <person name="Schneider M.P."/>
            <person name="Vasconcelos V."/>
            <person name="Leao P.N."/>
        </authorList>
    </citation>
    <scope>NUCLEOTIDE SEQUENCE</scope>
    <source>
        <strain evidence="2">LEGE 11479</strain>
    </source>
</reference>
<keyword evidence="3" id="KW-1185">Reference proteome</keyword>
<comment type="caution">
    <text evidence="2">The sequence shown here is derived from an EMBL/GenBank/DDBJ whole genome shotgun (WGS) entry which is preliminary data.</text>
</comment>
<sequence>MAHSTRSWADNFGNIFSSEAQLSSFISPVLRLSILLVLGISLERVIKSIALLPQESYNQPVIFIELIHKLFGSPIQVFGMGLVFLFGVFLVKCYPWLRQRSRSLFQGWSVFDDAHRLRLWILSVAAILTWWFTAYDYNLFFNQAHGCDRILLLGLFLLIYWRPLFVLPFTVLLAAIIGQLAYPLGGYSWAAQDLLIRSLLLFAASFCVAAVTGYRKISDLIFITCCLIAAHYLTSGIGKLKLNWLVNNSTHLLLPSAYSNGWWNFLAPAAIIQLTQILSWLNWPMKVLTLVLECGVVFALWNKTTFRWFLIGWISLHTGIFLISGICFWHWAVLELIFFLVFFWRKDDFVRPIFTKRYRVISWVVILALVIGFQPVALAWIDSPIAYTYQFEAVGESGQAYSLSSRFFAPYDYQFILGDFSYLSDQPVLMTFGRAIFKDNLFNDLKQVQSLADIEGLETEKGRTAFDVDRIDQFDLFCQQFIGNWNRRLRLRSADASWLSGVEASSVDKIGAFSAPPLLWIFPRENAFTGQELIARINIYQMLSLYGETHYQQLRTRKIHTTEISTLRR</sequence>
<organism evidence="2 3">
    <name type="scientific">Leptolyngbya cf. ectocarpi LEGE 11479</name>
    <dbReference type="NCBI Taxonomy" id="1828722"/>
    <lineage>
        <taxon>Bacteria</taxon>
        <taxon>Bacillati</taxon>
        <taxon>Cyanobacteriota</taxon>
        <taxon>Cyanophyceae</taxon>
        <taxon>Leptolyngbyales</taxon>
        <taxon>Leptolyngbyaceae</taxon>
        <taxon>Leptolyngbya group</taxon>
        <taxon>Leptolyngbya</taxon>
    </lineage>
</organism>
<dbReference type="Proteomes" id="UP000615026">
    <property type="component" value="Unassembled WGS sequence"/>
</dbReference>
<protein>
    <submittedName>
        <fullName evidence="2">Uncharacterized protein</fullName>
    </submittedName>
</protein>
<feature type="transmembrane region" description="Helical" evidence="1">
    <location>
        <begin position="194"/>
        <end position="213"/>
    </location>
</feature>
<keyword evidence="1" id="KW-1133">Transmembrane helix</keyword>
<feature type="transmembrane region" description="Helical" evidence="1">
    <location>
        <begin position="320"/>
        <end position="344"/>
    </location>
</feature>
<feature type="transmembrane region" description="Helical" evidence="1">
    <location>
        <begin position="220"/>
        <end position="242"/>
    </location>
</feature>
<evidence type="ECO:0000313" key="3">
    <source>
        <dbReference type="Proteomes" id="UP000615026"/>
    </source>
</evidence>